<feature type="signal peptide" evidence="6">
    <location>
        <begin position="1"/>
        <end position="29"/>
    </location>
</feature>
<keyword evidence="6" id="KW-0732">Signal</keyword>
<dbReference type="InterPro" id="IPR000889">
    <property type="entry name" value="Glutathione_peroxidase"/>
</dbReference>
<dbReference type="InterPro" id="IPR036249">
    <property type="entry name" value="Thioredoxin-like_sf"/>
</dbReference>
<dbReference type="GO" id="GO:0034599">
    <property type="term" value="P:cellular response to oxidative stress"/>
    <property type="evidence" value="ECO:0007669"/>
    <property type="project" value="TreeGrafter"/>
</dbReference>
<gene>
    <name evidence="7" type="ordered locus">Mmol_1350</name>
</gene>
<dbReference type="PANTHER" id="PTHR11592:SF44">
    <property type="entry name" value="GLUTATHIONE PEROXIDASE"/>
    <property type="match status" value="1"/>
</dbReference>
<keyword evidence="2 5" id="KW-0575">Peroxidase</keyword>
<reference evidence="7 8" key="2">
    <citation type="journal article" date="2011" name="J. Bacteriol.">
        <title>Genomes of three methylotrophs from a single niche uncover genetic and metabolic divergence of Methylophilaceae.</title>
        <authorList>
            <person name="Lapidus A."/>
            <person name="Clum A."/>
            <person name="Labutti K."/>
            <person name="Kaluzhnaya M.G."/>
            <person name="Lim S."/>
            <person name="Beck D.A."/>
            <person name="Glavina Del Rio T."/>
            <person name="Nolan M."/>
            <person name="Mavromatis K."/>
            <person name="Huntemann M."/>
            <person name="Lucas S."/>
            <person name="Lidstrom M.E."/>
            <person name="Ivanova N."/>
            <person name="Chistoserdova L."/>
        </authorList>
    </citation>
    <scope>NUCLEOTIDE SEQUENCE [LARGE SCALE GENOMIC DNA]</scope>
    <source>
        <strain evidence="8">JLW8 / ATCC BAA-1282 / DSM 17540</strain>
    </source>
</reference>
<dbReference type="PANTHER" id="PTHR11592">
    <property type="entry name" value="GLUTATHIONE PEROXIDASE"/>
    <property type="match status" value="1"/>
</dbReference>
<comment type="similarity">
    <text evidence="1 5">Belongs to the glutathione peroxidase family.</text>
</comment>
<dbReference type="PIRSF" id="PIRSF000303">
    <property type="entry name" value="Glutathion_perox"/>
    <property type="match status" value="1"/>
</dbReference>
<sequence length="186" mass="20481">MYFSSSASKIGLSALLSILMLSTTNMANAACSALYNHQFSTLQGGKINLCDYQDKPILVVNTASKCGFTPQFEALESLYSQYKKQGLLVIGFPSNDFKQELSDDKQINDFCKLTYSVKFPMISKSSVSGKTANPFYQQLIAKTGQSPSWNFFKYVILPGGNDVYAYSSDVKPNAAEILSKIKPSLK</sequence>
<dbReference type="SUPFAM" id="SSF52833">
    <property type="entry name" value="Thioredoxin-like"/>
    <property type="match status" value="1"/>
</dbReference>
<keyword evidence="8" id="KW-1185">Reference proteome</keyword>
<dbReference type="GO" id="GO:0004601">
    <property type="term" value="F:peroxidase activity"/>
    <property type="evidence" value="ECO:0007669"/>
    <property type="project" value="UniProtKB-KW"/>
</dbReference>
<dbReference type="STRING" id="583345.Mmol_1350"/>
<name>C6WWF7_METML</name>
<evidence type="ECO:0000256" key="1">
    <source>
        <dbReference type="ARBA" id="ARBA00006926"/>
    </source>
</evidence>
<dbReference type="PROSITE" id="PS00460">
    <property type="entry name" value="GLUTATHIONE_PEROXID_1"/>
    <property type="match status" value="1"/>
</dbReference>
<evidence type="ECO:0000313" key="8">
    <source>
        <dbReference type="Proteomes" id="UP000002742"/>
    </source>
</evidence>
<evidence type="ECO:0000256" key="4">
    <source>
        <dbReference type="PIRSR" id="PIRSR000303-1"/>
    </source>
</evidence>
<proteinExistence type="inferred from homology"/>
<protein>
    <recommendedName>
        <fullName evidence="5">Glutathione peroxidase</fullName>
    </recommendedName>
</protein>
<dbReference type="KEGG" id="mmb:Mmol_1350"/>
<feature type="active site" evidence="4">
    <location>
        <position position="66"/>
    </location>
</feature>
<dbReference type="CDD" id="cd00340">
    <property type="entry name" value="GSH_Peroxidase"/>
    <property type="match status" value="1"/>
</dbReference>
<evidence type="ECO:0000313" key="7">
    <source>
        <dbReference type="EMBL" id="ACT48256.1"/>
    </source>
</evidence>
<evidence type="ECO:0000256" key="3">
    <source>
        <dbReference type="ARBA" id="ARBA00023002"/>
    </source>
</evidence>
<reference evidence="8" key="1">
    <citation type="submission" date="2009-07" db="EMBL/GenBank/DDBJ databases">
        <title>Complete sequence of Methylotenera mobilis JLW8.</title>
        <authorList>
            <consortium name="US DOE Joint Genome Institute"/>
            <person name="Lucas S."/>
            <person name="Copeland A."/>
            <person name="Lapidus A."/>
            <person name="Glavina del Rio T."/>
            <person name="Tice H."/>
            <person name="Bruce D."/>
            <person name="Goodwin L."/>
            <person name="Pitluck S."/>
            <person name="LaButti K.M."/>
            <person name="Clum A."/>
            <person name="Larimer F."/>
            <person name="Land M."/>
            <person name="Hauser L."/>
            <person name="Kyrpides N."/>
            <person name="Mikhailova N."/>
            <person name="Kayluzhnaya M."/>
            <person name="Chistoserdova L."/>
        </authorList>
    </citation>
    <scope>NUCLEOTIDE SEQUENCE [LARGE SCALE GENOMIC DNA]</scope>
    <source>
        <strain evidence="8">JLW8 / ATCC BAA-1282 / DSM 17540</strain>
    </source>
</reference>
<dbReference type="InterPro" id="IPR029759">
    <property type="entry name" value="GPX_AS"/>
</dbReference>
<dbReference type="OrthoDB" id="9785502at2"/>
<feature type="chain" id="PRO_5002970341" description="Glutathione peroxidase" evidence="6">
    <location>
        <begin position="30"/>
        <end position="186"/>
    </location>
</feature>
<organism evidence="7 8">
    <name type="scientific">Methylotenera mobilis (strain JLW8 / ATCC BAA-1282 / DSM 17540)</name>
    <dbReference type="NCBI Taxonomy" id="583345"/>
    <lineage>
        <taxon>Bacteria</taxon>
        <taxon>Pseudomonadati</taxon>
        <taxon>Pseudomonadota</taxon>
        <taxon>Betaproteobacteria</taxon>
        <taxon>Nitrosomonadales</taxon>
        <taxon>Methylophilaceae</taxon>
        <taxon>Methylotenera</taxon>
    </lineage>
</organism>
<dbReference type="Pfam" id="PF00255">
    <property type="entry name" value="GSHPx"/>
    <property type="match status" value="1"/>
</dbReference>
<dbReference type="Gene3D" id="3.40.30.10">
    <property type="entry name" value="Glutaredoxin"/>
    <property type="match status" value="1"/>
</dbReference>
<dbReference type="Proteomes" id="UP000002742">
    <property type="component" value="Chromosome"/>
</dbReference>
<dbReference type="eggNOG" id="COG0386">
    <property type="taxonomic scope" value="Bacteria"/>
</dbReference>
<evidence type="ECO:0000256" key="2">
    <source>
        <dbReference type="ARBA" id="ARBA00022559"/>
    </source>
</evidence>
<keyword evidence="3 5" id="KW-0560">Oxidoreductase</keyword>
<dbReference type="AlphaFoldDB" id="C6WWF7"/>
<dbReference type="EMBL" id="CP001672">
    <property type="protein sequence ID" value="ACT48256.1"/>
    <property type="molecule type" value="Genomic_DNA"/>
</dbReference>
<accession>C6WWF7</accession>
<evidence type="ECO:0000256" key="5">
    <source>
        <dbReference type="RuleBase" id="RU000499"/>
    </source>
</evidence>
<dbReference type="PRINTS" id="PR01011">
    <property type="entry name" value="GLUTPROXDASE"/>
</dbReference>
<evidence type="ECO:0000256" key="6">
    <source>
        <dbReference type="SAM" id="SignalP"/>
    </source>
</evidence>
<dbReference type="HOGENOM" id="CLU_029507_1_3_4"/>
<dbReference type="PROSITE" id="PS51355">
    <property type="entry name" value="GLUTATHIONE_PEROXID_3"/>
    <property type="match status" value="1"/>
</dbReference>